<reference evidence="10 11" key="1">
    <citation type="submission" date="2016-10" db="EMBL/GenBank/DDBJ databases">
        <authorList>
            <person name="de Groot N.N."/>
        </authorList>
    </citation>
    <scope>NUCLEOTIDE SEQUENCE [LARGE SCALE GENOMIC DNA]</scope>
    <source>
        <strain evidence="11">P4-7,KCTC 19426,CECT 7604</strain>
    </source>
</reference>
<feature type="binding site" evidence="8">
    <location>
        <position position="187"/>
    </location>
    <ligand>
        <name>Zn(2+)</name>
        <dbReference type="ChEBI" id="CHEBI:29105"/>
    </ligand>
</feature>
<dbReference type="PANTHER" id="PTHR11113:SF14">
    <property type="entry name" value="N-ACETYLGLUCOSAMINE-6-PHOSPHATE DEACETYLASE"/>
    <property type="match status" value="1"/>
</dbReference>
<dbReference type="CDD" id="cd00854">
    <property type="entry name" value="NagA"/>
    <property type="match status" value="1"/>
</dbReference>
<evidence type="ECO:0000256" key="2">
    <source>
        <dbReference type="ARBA" id="ARBA00022723"/>
    </source>
</evidence>
<dbReference type="SUPFAM" id="SSF51338">
    <property type="entry name" value="Composite domain of metallo-dependent hydrolases"/>
    <property type="match status" value="1"/>
</dbReference>
<keyword evidence="11" id="KW-1185">Reference proteome</keyword>
<dbReference type="EMBL" id="LT629710">
    <property type="protein sequence ID" value="SDO99910.1"/>
    <property type="molecule type" value="Genomic_DNA"/>
</dbReference>
<feature type="binding site" evidence="8">
    <location>
        <position position="121"/>
    </location>
    <ligand>
        <name>Zn(2+)</name>
        <dbReference type="ChEBI" id="CHEBI:29105"/>
    </ligand>
</feature>
<feature type="binding site" evidence="7">
    <location>
        <position position="242"/>
    </location>
    <ligand>
        <name>substrate</name>
    </ligand>
</feature>
<dbReference type="Gene3D" id="3.20.20.140">
    <property type="entry name" value="Metal-dependent hydrolases"/>
    <property type="match status" value="1"/>
</dbReference>
<evidence type="ECO:0000313" key="10">
    <source>
        <dbReference type="EMBL" id="SDO99910.1"/>
    </source>
</evidence>
<dbReference type="OrthoDB" id="9776488at2"/>
<feature type="domain" description="Amidohydrolase-related" evidence="9">
    <location>
        <begin position="46"/>
        <end position="363"/>
    </location>
</feature>
<keyword evidence="3 5" id="KW-0378">Hydrolase</keyword>
<dbReference type="PANTHER" id="PTHR11113">
    <property type="entry name" value="N-ACETYLGLUCOSAMINE-6-PHOSPHATE DEACETYLASE"/>
    <property type="match status" value="1"/>
</dbReference>
<evidence type="ECO:0000256" key="5">
    <source>
        <dbReference type="PIRNR" id="PIRNR038994"/>
    </source>
</evidence>
<proteinExistence type="inferred from homology"/>
<feature type="binding site" evidence="8">
    <location>
        <position position="208"/>
    </location>
    <ligand>
        <name>Zn(2+)</name>
        <dbReference type="ChEBI" id="CHEBI:29105"/>
    </ligand>
</feature>
<dbReference type="AlphaFoldDB" id="A0A1H0P5F4"/>
<dbReference type="InterPro" id="IPR006680">
    <property type="entry name" value="Amidohydro-rel"/>
</dbReference>
<feature type="binding site" evidence="7">
    <location>
        <position position="132"/>
    </location>
    <ligand>
        <name>substrate</name>
    </ligand>
</feature>
<dbReference type="SUPFAM" id="SSF51556">
    <property type="entry name" value="Metallo-dependent hydrolases"/>
    <property type="match status" value="1"/>
</dbReference>
<dbReference type="RefSeq" id="WP_090476469.1">
    <property type="nucleotide sequence ID" value="NZ_LT629710.1"/>
</dbReference>
<feature type="binding site" evidence="7">
    <location>
        <position position="219"/>
    </location>
    <ligand>
        <name>substrate</name>
    </ligand>
</feature>
<evidence type="ECO:0000256" key="8">
    <source>
        <dbReference type="PIRSR" id="PIRSR038994-3"/>
    </source>
</evidence>
<dbReference type="GO" id="GO:0006046">
    <property type="term" value="P:N-acetylglucosamine catabolic process"/>
    <property type="evidence" value="ECO:0007669"/>
    <property type="project" value="TreeGrafter"/>
</dbReference>
<evidence type="ECO:0000256" key="3">
    <source>
        <dbReference type="ARBA" id="ARBA00022801"/>
    </source>
</evidence>
<dbReference type="GO" id="GO:0046872">
    <property type="term" value="F:metal ion binding"/>
    <property type="evidence" value="ECO:0007669"/>
    <property type="project" value="UniProtKB-KW"/>
</dbReference>
<dbReference type="InterPro" id="IPR032466">
    <property type="entry name" value="Metal_Hydrolase"/>
</dbReference>
<accession>A0A1H0P5F4</accession>
<protein>
    <submittedName>
        <fullName evidence="10">N-acetylglucosamine 6-phosphate deacetylase</fullName>
    </submittedName>
</protein>
<dbReference type="Proteomes" id="UP000198741">
    <property type="component" value="Chromosome I"/>
</dbReference>
<dbReference type="Pfam" id="PF01979">
    <property type="entry name" value="Amidohydro_1"/>
    <property type="match status" value="1"/>
</dbReference>
<dbReference type="STRING" id="1090615.SAMN04515671_2617"/>
<comment type="cofactor">
    <cofactor evidence="8">
        <name>a divalent metal cation</name>
        <dbReference type="ChEBI" id="CHEBI:60240"/>
    </cofactor>
    <text evidence="8">Binds 1 divalent metal cation per subunit.</text>
</comment>
<feature type="active site" description="Proton donor/acceptor" evidence="6">
    <location>
        <position position="264"/>
    </location>
</feature>
<sequence>MTTWSLTGGRVVTPDGVVDGAVVIDGEHIARIGVAEGEILDVTGRLVLPGFIDLHVHGGGGATFDDGAASIATGLATHRANGTTRSLVSLVTAPAAQMLGTIGVAAEFAAGHPGVLGLHLEGPFLSVDRRGVHDPASLLMPDPALLQRFLQAGAGQVAVVTLAPELPGGLDLVRQLVAAGVHAAVGHSDAGYDVARQAFAAGADLVTHAFNGMRPLHHRDPSIIGAAMDAGVVLEAINDGVHLHPATVRLLRSIAPGRVALITDAMGATCSADGMYKLGAFDVRVAGGEARLVSDGTIAGSTLTMAVAVQRAVQQVGLSLVEAANAASLVPATLLGVDDRFGSVRPGRAADLVITDAELNVQAVLQDGAWVDDRRP</sequence>
<dbReference type="GO" id="GO:0008448">
    <property type="term" value="F:N-acetylglucosamine-6-phosphate deacetylase activity"/>
    <property type="evidence" value="ECO:0007669"/>
    <property type="project" value="InterPro"/>
</dbReference>
<evidence type="ECO:0000256" key="4">
    <source>
        <dbReference type="ARBA" id="ARBA00023277"/>
    </source>
</evidence>
<evidence type="ECO:0000256" key="7">
    <source>
        <dbReference type="PIRSR" id="PIRSR038994-2"/>
    </source>
</evidence>
<evidence type="ECO:0000313" key="11">
    <source>
        <dbReference type="Proteomes" id="UP000198741"/>
    </source>
</evidence>
<dbReference type="NCBIfam" id="TIGR00221">
    <property type="entry name" value="nagA"/>
    <property type="match status" value="1"/>
</dbReference>
<dbReference type="PIRSF" id="PIRSF038994">
    <property type="entry name" value="NagA"/>
    <property type="match status" value="1"/>
</dbReference>
<evidence type="ECO:0000256" key="6">
    <source>
        <dbReference type="PIRSR" id="PIRSR038994-1"/>
    </source>
</evidence>
<keyword evidence="2 8" id="KW-0479">Metal-binding</keyword>
<feature type="binding site" evidence="7">
    <location>
        <begin position="298"/>
        <end position="300"/>
    </location>
    <ligand>
        <name>substrate</name>
    </ligand>
</feature>
<organism evidence="10 11">
    <name type="scientific">Nakamurella panacisegetis</name>
    <dbReference type="NCBI Taxonomy" id="1090615"/>
    <lineage>
        <taxon>Bacteria</taxon>
        <taxon>Bacillati</taxon>
        <taxon>Actinomycetota</taxon>
        <taxon>Actinomycetes</taxon>
        <taxon>Nakamurellales</taxon>
        <taxon>Nakamurellaceae</taxon>
        <taxon>Nakamurella</taxon>
    </lineage>
</organism>
<dbReference type="Gene3D" id="2.30.40.10">
    <property type="entry name" value="Urease, subunit C, domain 1"/>
    <property type="match status" value="1"/>
</dbReference>
<dbReference type="InterPro" id="IPR011059">
    <property type="entry name" value="Metal-dep_hydrolase_composite"/>
</dbReference>
<evidence type="ECO:0000259" key="9">
    <source>
        <dbReference type="Pfam" id="PF01979"/>
    </source>
</evidence>
<name>A0A1H0P5F4_9ACTN</name>
<feature type="binding site" evidence="7">
    <location>
        <begin position="211"/>
        <end position="212"/>
    </location>
    <ligand>
        <name>substrate</name>
    </ligand>
</feature>
<comment type="similarity">
    <text evidence="1 5">Belongs to the metallo-dependent hydrolases superfamily. NagA family.</text>
</comment>
<evidence type="ECO:0000256" key="1">
    <source>
        <dbReference type="ARBA" id="ARBA00010716"/>
    </source>
</evidence>
<gene>
    <name evidence="10" type="ORF">SAMN04515671_2617</name>
</gene>
<dbReference type="InterPro" id="IPR003764">
    <property type="entry name" value="GlcNAc_6-P_deAcase"/>
</dbReference>
<keyword evidence="4 5" id="KW-0119">Carbohydrate metabolism</keyword>